<accession>A0A8S9YS22</accession>
<dbReference type="Proteomes" id="UP000822476">
    <property type="component" value="Unassembled WGS sequence"/>
</dbReference>
<name>A0A8S9YS22_9TREM</name>
<comment type="caution">
    <text evidence="1">The sequence shown here is derived from an EMBL/GenBank/DDBJ whole genome shotgun (WGS) entry which is preliminary data.</text>
</comment>
<proteinExistence type="predicted"/>
<reference evidence="1" key="1">
    <citation type="submission" date="2019-07" db="EMBL/GenBank/DDBJ databases">
        <title>Annotation for the trematode Paragonimus miyazaki's.</title>
        <authorList>
            <person name="Choi Y.-J."/>
        </authorList>
    </citation>
    <scope>NUCLEOTIDE SEQUENCE</scope>
    <source>
        <strain evidence="1">Japan</strain>
    </source>
</reference>
<sequence length="169" mass="19104">MPPPIQIPISVCVCQWSQQITPKSTGGQSALAGQLQNRPCAYASVCTCARVRTCVRERASALRLFARVLAVWGINYYRSCDRNVQISLSSIQWILIQQPVLPNRVLITTKIIRVFRCYTIAKNEERTAVLQNLRGDFRVPAIQFSLNSHNFSSPPFLPFPFRVTDDHSP</sequence>
<evidence type="ECO:0000313" key="1">
    <source>
        <dbReference type="EMBL" id="KAF7257414.1"/>
    </source>
</evidence>
<dbReference type="AlphaFoldDB" id="A0A8S9YS22"/>
<keyword evidence="2" id="KW-1185">Reference proteome</keyword>
<organism evidence="1 2">
    <name type="scientific">Paragonimus skrjabini miyazakii</name>
    <dbReference type="NCBI Taxonomy" id="59628"/>
    <lineage>
        <taxon>Eukaryota</taxon>
        <taxon>Metazoa</taxon>
        <taxon>Spiralia</taxon>
        <taxon>Lophotrochozoa</taxon>
        <taxon>Platyhelminthes</taxon>
        <taxon>Trematoda</taxon>
        <taxon>Digenea</taxon>
        <taxon>Plagiorchiida</taxon>
        <taxon>Troglotremata</taxon>
        <taxon>Troglotrematidae</taxon>
        <taxon>Paragonimus</taxon>
    </lineage>
</organism>
<evidence type="ECO:0000313" key="2">
    <source>
        <dbReference type="Proteomes" id="UP000822476"/>
    </source>
</evidence>
<gene>
    <name evidence="1" type="ORF">EG68_05019</name>
</gene>
<dbReference type="EMBL" id="JTDE01002402">
    <property type="protein sequence ID" value="KAF7257414.1"/>
    <property type="molecule type" value="Genomic_DNA"/>
</dbReference>
<protein>
    <submittedName>
        <fullName evidence="1">Uncharacterized protein</fullName>
    </submittedName>
</protein>